<protein>
    <submittedName>
        <fullName evidence="3">dCTP deaminase</fullName>
    </submittedName>
</protein>
<feature type="domain" description="2'-deoxycytidine 5'-triphosphate deaminase N-terminal" evidence="1">
    <location>
        <begin position="30"/>
        <end position="191"/>
    </location>
</feature>
<dbReference type="GO" id="GO:0009394">
    <property type="term" value="P:2'-deoxyribonucleotide metabolic process"/>
    <property type="evidence" value="ECO:0007669"/>
    <property type="project" value="InterPro"/>
</dbReference>
<dbReference type="InterPro" id="IPR010550">
    <property type="entry name" value="DCD_N"/>
</dbReference>
<proteinExistence type="predicted"/>
<dbReference type="NCBIfam" id="NF005734">
    <property type="entry name" value="PRK07559.1"/>
    <property type="match status" value="1"/>
</dbReference>
<sequence>MKSCIFSASGGPAAAVRIAAVPFALPPDADGILPDRMIAAMAEAGLILPEYPFVESQIQPASLDLRLGAVAYRVRASFLPGPDCTVAERIDELKLHEIDLSDGAVLETNCVYIVPLLESLALPRSIVAAANPKSSTGRLDVFTRVIADGTRRFDMIGAGYHGPLYAEISPKTFPVLLREGSRLSQVRFRTGHATLDADELDALHDLERLVDADDADLNGGVALSVDLSGENSNGFVGYRAKRHTGVVDVDRRGGYAVGEFWEPIAARPDGTLILDPGEFYILASKEAVQVPPDYAAEMVPFDPLVGEFRVHYAGFFDPGFGYEGAGGLGSRAVLEVRSREVPFILEHGQIVGRLIYEKMLSRPASLYGQRIGSNYQGQSLKLSKHFKA</sequence>
<dbReference type="PANTHER" id="PTHR42680:SF3">
    <property type="entry name" value="DCTP DEAMINASE"/>
    <property type="match status" value="1"/>
</dbReference>
<gene>
    <name evidence="3" type="ORF">SAMN05444123_106105</name>
</gene>
<dbReference type="PANTHER" id="PTHR42680">
    <property type="entry name" value="DCTP DEAMINASE"/>
    <property type="match status" value="1"/>
</dbReference>
<dbReference type="SUPFAM" id="SSF51283">
    <property type="entry name" value="dUTPase-like"/>
    <property type="match status" value="2"/>
</dbReference>
<evidence type="ECO:0000259" key="2">
    <source>
        <dbReference type="Pfam" id="PF22569"/>
    </source>
</evidence>
<evidence type="ECO:0000313" key="3">
    <source>
        <dbReference type="EMBL" id="SEO94035.1"/>
    </source>
</evidence>
<evidence type="ECO:0000259" key="1">
    <source>
        <dbReference type="Pfam" id="PF06559"/>
    </source>
</evidence>
<dbReference type="EMBL" id="FODT01000006">
    <property type="protein sequence ID" value="SEO94035.1"/>
    <property type="molecule type" value="Genomic_DNA"/>
</dbReference>
<name>A0A1H8TT63_9BRAD</name>
<keyword evidence="4" id="KW-1185">Reference proteome</keyword>
<dbReference type="InterPro" id="IPR053811">
    <property type="entry name" value="DCD_C"/>
</dbReference>
<organism evidence="3 4">
    <name type="scientific">Rhodopseudomonas pseudopalustris</name>
    <dbReference type="NCBI Taxonomy" id="1513892"/>
    <lineage>
        <taxon>Bacteria</taxon>
        <taxon>Pseudomonadati</taxon>
        <taxon>Pseudomonadota</taxon>
        <taxon>Alphaproteobacteria</taxon>
        <taxon>Hyphomicrobiales</taxon>
        <taxon>Nitrobacteraceae</taxon>
        <taxon>Rhodopseudomonas</taxon>
    </lineage>
</organism>
<accession>A0A1H8TT63</accession>
<dbReference type="GO" id="GO:0008829">
    <property type="term" value="F:dCTP deaminase activity"/>
    <property type="evidence" value="ECO:0007669"/>
    <property type="project" value="InterPro"/>
</dbReference>
<dbReference type="Pfam" id="PF06559">
    <property type="entry name" value="DCD_N"/>
    <property type="match status" value="1"/>
</dbReference>
<dbReference type="InterPro" id="IPR036157">
    <property type="entry name" value="dUTPase-like_sf"/>
</dbReference>
<dbReference type="Pfam" id="PF22569">
    <property type="entry name" value="DCD_C"/>
    <property type="match status" value="1"/>
</dbReference>
<dbReference type="Gene3D" id="2.70.40.10">
    <property type="match status" value="2"/>
</dbReference>
<dbReference type="Proteomes" id="UP000199615">
    <property type="component" value="Unassembled WGS sequence"/>
</dbReference>
<reference evidence="4" key="1">
    <citation type="submission" date="2016-10" db="EMBL/GenBank/DDBJ databases">
        <authorList>
            <person name="Varghese N."/>
            <person name="Submissions S."/>
        </authorList>
    </citation>
    <scope>NUCLEOTIDE SEQUENCE [LARGE SCALE GENOMIC DNA]</scope>
    <source>
        <strain evidence="4">DSM 123</strain>
    </source>
</reference>
<feature type="domain" description="2'-deoxycytidine 5'-triphosphate deaminase C-terminal" evidence="2">
    <location>
        <begin position="198"/>
        <end position="386"/>
    </location>
</feature>
<dbReference type="AlphaFoldDB" id="A0A1H8TT63"/>
<evidence type="ECO:0000313" key="4">
    <source>
        <dbReference type="Proteomes" id="UP000199615"/>
    </source>
</evidence>